<evidence type="ECO:0000256" key="1">
    <source>
        <dbReference type="ARBA" id="ARBA00010556"/>
    </source>
</evidence>
<feature type="signal peptide" evidence="3">
    <location>
        <begin position="1"/>
        <end position="16"/>
    </location>
</feature>
<feature type="chain" id="PRO_5047147380" evidence="3">
    <location>
        <begin position="17"/>
        <end position="1953"/>
    </location>
</feature>
<dbReference type="Proteomes" id="UP001596472">
    <property type="component" value="Unassembled WGS sequence"/>
</dbReference>
<dbReference type="EMBL" id="JBHTBS010000007">
    <property type="protein sequence ID" value="MFC7338354.1"/>
    <property type="molecule type" value="Genomic_DNA"/>
</dbReference>
<dbReference type="Gene3D" id="1.50.10.20">
    <property type="match status" value="1"/>
</dbReference>
<dbReference type="Pfam" id="PF00207">
    <property type="entry name" value="A2M"/>
    <property type="match status" value="1"/>
</dbReference>
<dbReference type="Gene3D" id="2.60.40.1930">
    <property type="match status" value="1"/>
</dbReference>
<evidence type="ECO:0000259" key="4">
    <source>
        <dbReference type="PROSITE" id="PS50203"/>
    </source>
</evidence>
<dbReference type="SMART" id="SM01360">
    <property type="entry name" value="A2M"/>
    <property type="match status" value="1"/>
</dbReference>
<dbReference type="SMART" id="SM01359">
    <property type="entry name" value="A2M_N_2"/>
    <property type="match status" value="1"/>
</dbReference>
<dbReference type="SUPFAM" id="SSF48239">
    <property type="entry name" value="Terpenoid cyclases/Protein prenyltransferases"/>
    <property type="match status" value="1"/>
</dbReference>
<proteinExistence type="inferred from homology"/>
<dbReference type="PANTHER" id="PTHR40094">
    <property type="entry name" value="ALPHA-2-MACROGLOBULIN HOMOLOG"/>
    <property type="match status" value="1"/>
</dbReference>
<dbReference type="Pfam" id="PF01835">
    <property type="entry name" value="MG2"/>
    <property type="match status" value="1"/>
</dbReference>
<dbReference type="Pfam" id="PF07703">
    <property type="entry name" value="A2M_BRD"/>
    <property type="match status" value="1"/>
</dbReference>
<dbReference type="SMART" id="SM01419">
    <property type="entry name" value="Thiol-ester_cl"/>
    <property type="match status" value="1"/>
</dbReference>
<dbReference type="InterPro" id="IPR001300">
    <property type="entry name" value="Peptidase_C2_calpain_cat"/>
</dbReference>
<accession>A0ABW2L7H1</accession>
<dbReference type="InterPro" id="IPR002890">
    <property type="entry name" value="MG2"/>
</dbReference>
<dbReference type="InterPro" id="IPR008930">
    <property type="entry name" value="Terpenoid_cyclase/PrenylTrfase"/>
</dbReference>
<dbReference type="Pfam" id="PF17973">
    <property type="entry name" value="bMG10"/>
    <property type="match status" value="1"/>
</dbReference>
<dbReference type="InterPro" id="IPR001599">
    <property type="entry name" value="Macroglobln_a2"/>
</dbReference>
<keyword evidence="3" id="KW-0732">Signal</keyword>
<evidence type="ECO:0000256" key="2">
    <source>
        <dbReference type="PROSITE-ProRule" id="PRU00239"/>
    </source>
</evidence>
<dbReference type="InterPro" id="IPR047565">
    <property type="entry name" value="Alpha-macroglob_thiol-ester_cl"/>
</dbReference>
<sequence>MKPLLLVLALISPAFADPRLHVPNSAITPGVEIELVLDKAACPDDRIGKVAATPWLKTEPAWPGKTIWKEANVLRFEPSAAPAIGTKYTFTLVGNHIHLDDSKIPNTNLGTYATPSFQIEYATMLERYANNWTPRTATWFLRFNDEVDPAKAAPFLVFESEEGKRVAARTTRATIARVKHAGYQGKTFTQLFTEAISGEVTEPALTPESEIPGGLIIEPSSPLPIGKQWRLAILAGLPGKSSKLSEDTIRHIGDISPFSLKKAIARVSADNPRRIVLDFSANLPADIDPAAIKLTPEVPELRIESRSDELHLIGDFSSTDQWHVEIKPTLTSRDGRPLSKAVSEQLKFEHLTPALGLPSKDETQLAAGSRKYRLSTVNLQTLKVRVKQLSGRQLIRAQQGYRYYTGSGPDGDSITPTRLIPYEMMGGKTVAEFEVALDNPIDTSRLVVIDWNKILSGDKQPFEIGEPEESPDTPAKLDSSAAFFLEIIGTPTEGAPAKKSPSAQALVQLTDIGMAWKTTDTQAQVYAFSCLTGQPLPNVNIETFGEDAEPLDSYKTDSNGLATLPRNESARHLRATLGRDQFTAPFDSALPTVGLWRFPVRYSWDEPPLATRRVFLFTDRSLYRPQETVHLKGIIRQQNGNRIEAADSDKPKLTVTNPTGHEILSRELEVSANGSIDASFQLPPETVGYHSINVSWPDDLEAAKEIESWTKRSQAVQNASFQLGLRVEEFRRNAFEINHDLTDPAPGAAEVILDLNATYYQGQPVAKGKAQTWTRVTDQNFYPDRYRDFLFGDHRTPDFNYWFHYFGYRWDDDHGNRNSDSQSTELELSDDGSTRVTANIPEAEFPMAREVSIQTEVTDANNQTLTKTTNATVHPADVYAGIRRLDRLVRVGDKLPLEIIAVTPEGKSFTGSLELTANLSREINEQVRVLNEGSGSAVRNEPRREELSTTPLRITENGSTEFLFAPTKSGLHTLEVRGTDAAGHPFATAMTIHVYGSDQYPWAYEDSMRIKLVPEKKLYQPGDTARVLVLSPIEGTALITVEREDVSKSFLVELKATDPVIEIPVTDLEAPNCYVSVLVIKGAQDSLRKHKEPQLRLGYCELTVQNQRDSLAVTLNPITTGEDADSSLITDHSALGTPSASEFLPSSEITITGQVLLNNKQPATGAEVTLYAEDEGTLAVLGYETPDPMSHFYDPRLLRVNCGTSLGNFIPEAPDEQTFYNKGFFIGGGDGEYGPPLDMPRRDFNPCAFWKPALTTNATGKFTATVKLPDTLTRYRLIAVAHHQGSRFGHAESEFTVAKPLMIEPQTPRFAHETDTINTQAKITNASEYEGTWNITFTANPPASEAIAKLAQQQGSVGVPPTSSSIETQITLAPGKSEVVTFPVTFTNTGEALFKWEAVPVSLSTGNLTPALTRRLSDSVENHFQVEYPVPLQRQTKLIRLTKEGGNLNLLEELDSALLDGRGHIDIEMSRSLLLEAGGAIDFLLHYPYGCVEQTTSALIPWLAVEQLRAVSPALAKHSEAEVKKTIQDGINRLISMQQRDGGFSYWPGSTESLSWASSYAGLGLILASEQGEVPPAAIAALSNYLIKDLRDIGKADNSYEYEIAARHLWILAIAGKPQDSYVNLLKERLPQLNSRARSLLALAENAAGHKDAAIAILRDKSPFTGKDNSWMRWQPDHAYSLLAWSSIDATSDEATTAIDKLLRDRNPYGHWNTTWTNAWSLVALSAYAKAEENLSPTTLSLHAQSSFQTATDPTSHYLDSTHPVTPERFTLVPGLKLTATADGPAFIRIKLAAKPKIAPMQPVAKNGLQVTRFYERVNSDGTSEPLDTPKVGDLIRVKLRVTLPDDDLRYLVIEDMLPSIFETVNNSFESQSANMNAGGTSENEWSVSHSELRDDRALFFFDRAWRNDTKTLSYLARVTQSGSALAPPAKVESMYDPENLALSASRQFVVKE</sequence>
<dbReference type="PROSITE" id="PS50203">
    <property type="entry name" value="CALPAIN_CAT"/>
    <property type="match status" value="1"/>
</dbReference>
<dbReference type="CDD" id="cd02891">
    <property type="entry name" value="A2M_like"/>
    <property type="match status" value="1"/>
</dbReference>
<dbReference type="PANTHER" id="PTHR40094:SF1">
    <property type="entry name" value="UBIQUITIN DOMAIN-CONTAINING PROTEIN"/>
    <property type="match status" value="1"/>
</dbReference>
<dbReference type="InterPro" id="IPR011626">
    <property type="entry name" value="Alpha-macroglobulin_TED"/>
</dbReference>
<reference evidence="6" key="1">
    <citation type="journal article" date="2019" name="Int. J. Syst. Evol. Microbiol.">
        <title>The Global Catalogue of Microorganisms (GCM) 10K type strain sequencing project: providing services to taxonomists for standard genome sequencing and annotation.</title>
        <authorList>
            <consortium name="The Broad Institute Genomics Platform"/>
            <consortium name="The Broad Institute Genome Sequencing Center for Infectious Disease"/>
            <person name="Wu L."/>
            <person name="Ma J."/>
        </authorList>
    </citation>
    <scope>NUCLEOTIDE SEQUENCE [LARGE SCALE GENOMIC DNA]</scope>
    <source>
        <strain evidence="6">CGMCC 4.1467</strain>
    </source>
</reference>
<dbReference type="InterPro" id="IPR051802">
    <property type="entry name" value="YfhM-like"/>
</dbReference>
<gene>
    <name evidence="5" type="ORF">ACFQY0_14265</name>
</gene>
<feature type="domain" description="Calpain catalytic" evidence="4">
    <location>
        <begin position="1676"/>
        <end position="1760"/>
    </location>
</feature>
<comment type="similarity">
    <text evidence="1">Belongs to the protease inhibitor I39 (alpha-2-macroglobulin) family. Bacterial alpha-2-macroglobulin subfamily.</text>
</comment>
<comment type="caution">
    <text evidence="2">Lacks conserved residue(s) required for the propagation of feature annotation.</text>
</comment>
<dbReference type="RefSeq" id="WP_379713593.1">
    <property type="nucleotide sequence ID" value="NZ_JBHTBS010000007.1"/>
</dbReference>
<organism evidence="5 6">
    <name type="scientific">Haloferula chungangensis</name>
    <dbReference type="NCBI Taxonomy" id="1048331"/>
    <lineage>
        <taxon>Bacteria</taxon>
        <taxon>Pseudomonadati</taxon>
        <taxon>Verrucomicrobiota</taxon>
        <taxon>Verrucomicrobiia</taxon>
        <taxon>Verrucomicrobiales</taxon>
        <taxon>Verrucomicrobiaceae</taxon>
        <taxon>Haloferula</taxon>
    </lineage>
</organism>
<protein>
    <submittedName>
        <fullName evidence="5">Alpha-2-macroglobulin</fullName>
    </submittedName>
</protein>
<dbReference type="InterPro" id="IPR041246">
    <property type="entry name" value="Bact_MG10"/>
</dbReference>
<keyword evidence="6" id="KW-1185">Reference proteome</keyword>
<dbReference type="Pfam" id="PF07678">
    <property type="entry name" value="TED_complement"/>
    <property type="match status" value="1"/>
</dbReference>
<evidence type="ECO:0000313" key="6">
    <source>
        <dbReference type="Proteomes" id="UP001596472"/>
    </source>
</evidence>
<evidence type="ECO:0000313" key="5">
    <source>
        <dbReference type="EMBL" id="MFC7338354.1"/>
    </source>
</evidence>
<dbReference type="InterPro" id="IPR011625">
    <property type="entry name" value="A2M_N_BRD"/>
</dbReference>
<comment type="caution">
    <text evidence="5">The sequence shown here is derived from an EMBL/GenBank/DDBJ whole genome shotgun (WGS) entry which is preliminary data.</text>
</comment>
<name>A0ABW2L7H1_9BACT</name>
<evidence type="ECO:0000256" key="3">
    <source>
        <dbReference type="SAM" id="SignalP"/>
    </source>
</evidence>